<evidence type="ECO:0000313" key="2">
    <source>
        <dbReference type="EMBL" id="CBN75539.1"/>
    </source>
</evidence>
<sequence length="664" mass="69951">MRAVEQHHHEIDRGYAGVQETGGARGGDCMASAAEQHAAQEKVAETLARQMEGQLAENGALAATALAAAVAAATAAAAAVGGAGPPPSGQMAAALSGGGITSKVDVTYLNFFLKEFNAFVPLTTQDILRDALYPVPAALTERSFHGDEEYRRQNARVAVIQGCITIGALLKGHTQVVGYLRNVREALTNSFDFVSSETMSAYMVTAYCHDLMGNAAATRNYMEFAKAVATQLPQVTVDHELVFQFYRVCSEVHNCTLSAIPKLLQHAGAAAPCYQVLNVLTYALYDLAHLAAEELTNTISKAQVMAELNSLLPILTRADGMSRDNSSSFGALGVVLVKGVLAYILLRLGRSQDGLEVLEPVVGILAENPGLLRQVMCWHLSRCILVIFLEHGWFKEYEITRNIYNSLLEPEQGGQHFAVWGRGHFQDATPFPPVDSLHSQGNSFLCSNPICKAINRDLSEGVEATVAAQGRFAAASSAAGPQPVINMVTGEGFLNFDSEAGVNVSTASPKPSLPGFGSSSSSGTGTSQASQGSPQPPASMSSSFSVAQQHPQAMLMTPAASTTPAALHKGAVPTRAAMSAISAADAGKKRVLSDRTAYVPSAGVPGVGASAGGGWSCSGSVRESEGGVSPAMGQSKEEDMGKADWLGRRSRRTHQRMLQEARAL</sequence>
<protein>
    <submittedName>
        <fullName evidence="2">Uncharacterized protein</fullName>
    </submittedName>
</protein>
<proteinExistence type="predicted"/>
<feature type="compositionally biased region" description="Low complexity" evidence="1">
    <location>
        <begin position="508"/>
        <end position="545"/>
    </location>
</feature>
<feature type="compositionally biased region" description="Gly residues" evidence="1">
    <location>
        <begin position="605"/>
        <end position="616"/>
    </location>
</feature>
<organism evidence="2 3">
    <name type="scientific">Ectocarpus siliculosus</name>
    <name type="common">Brown alga</name>
    <name type="synonym">Conferva siliculosa</name>
    <dbReference type="NCBI Taxonomy" id="2880"/>
    <lineage>
        <taxon>Eukaryota</taxon>
        <taxon>Sar</taxon>
        <taxon>Stramenopiles</taxon>
        <taxon>Ochrophyta</taxon>
        <taxon>PX clade</taxon>
        <taxon>Phaeophyceae</taxon>
        <taxon>Ectocarpales</taxon>
        <taxon>Ectocarpaceae</taxon>
        <taxon>Ectocarpus</taxon>
    </lineage>
</organism>
<reference evidence="2 3" key="1">
    <citation type="journal article" date="2010" name="Nature">
        <title>The Ectocarpus genome and the independent evolution of multicellularity in brown algae.</title>
        <authorList>
            <person name="Cock J.M."/>
            <person name="Sterck L."/>
            <person name="Rouze P."/>
            <person name="Scornet D."/>
            <person name="Allen A.E."/>
            <person name="Amoutzias G."/>
            <person name="Anthouard V."/>
            <person name="Artiguenave F."/>
            <person name="Aury J.M."/>
            <person name="Badger J.H."/>
            <person name="Beszteri B."/>
            <person name="Billiau K."/>
            <person name="Bonnet E."/>
            <person name="Bothwell J.H."/>
            <person name="Bowler C."/>
            <person name="Boyen C."/>
            <person name="Brownlee C."/>
            <person name="Carrano C.J."/>
            <person name="Charrier B."/>
            <person name="Cho G.Y."/>
            <person name="Coelho S.M."/>
            <person name="Collen J."/>
            <person name="Corre E."/>
            <person name="Da Silva C."/>
            <person name="Delage L."/>
            <person name="Delaroque N."/>
            <person name="Dittami S.M."/>
            <person name="Doulbeau S."/>
            <person name="Elias M."/>
            <person name="Farnham G."/>
            <person name="Gachon C.M."/>
            <person name="Gschloessl B."/>
            <person name="Heesch S."/>
            <person name="Jabbari K."/>
            <person name="Jubin C."/>
            <person name="Kawai H."/>
            <person name="Kimura K."/>
            <person name="Kloareg B."/>
            <person name="Kupper F.C."/>
            <person name="Lang D."/>
            <person name="Le Bail A."/>
            <person name="Leblanc C."/>
            <person name="Lerouge P."/>
            <person name="Lohr M."/>
            <person name="Lopez P.J."/>
            <person name="Martens C."/>
            <person name="Maumus F."/>
            <person name="Michel G."/>
            <person name="Miranda-Saavedra D."/>
            <person name="Morales J."/>
            <person name="Moreau H."/>
            <person name="Motomura T."/>
            <person name="Nagasato C."/>
            <person name="Napoli C.A."/>
            <person name="Nelson D.R."/>
            <person name="Nyvall-Collen P."/>
            <person name="Peters A.F."/>
            <person name="Pommier C."/>
            <person name="Potin P."/>
            <person name="Poulain J."/>
            <person name="Quesneville H."/>
            <person name="Read B."/>
            <person name="Rensing S.A."/>
            <person name="Ritter A."/>
            <person name="Rousvoal S."/>
            <person name="Samanta M."/>
            <person name="Samson G."/>
            <person name="Schroeder D.C."/>
            <person name="Segurens B."/>
            <person name="Strittmatter M."/>
            <person name="Tonon T."/>
            <person name="Tregear J.W."/>
            <person name="Valentin K."/>
            <person name="von Dassow P."/>
            <person name="Yamagishi T."/>
            <person name="Van de Peer Y."/>
            <person name="Wincker P."/>
        </authorList>
    </citation>
    <scope>NUCLEOTIDE SEQUENCE [LARGE SCALE GENOMIC DNA]</scope>
    <source>
        <strain evidence="3">Ec32 / CCAP1310/4</strain>
    </source>
</reference>
<dbReference type="Proteomes" id="UP000002630">
    <property type="component" value="Linkage Group LG03"/>
</dbReference>
<accession>D8LD86</accession>
<evidence type="ECO:0000313" key="3">
    <source>
        <dbReference type="Proteomes" id="UP000002630"/>
    </source>
</evidence>
<dbReference type="InParanoid" id="D8LD86"/>
<feature type="compositionally biased region" description="Low complexity" evidence="1">
    <location>
        <begin position="617"/>
        <end position="629"/>
    </location>
</feature>
<evidence type="ECO:0000256" key="1">
    <source>
        <dbReference type="SAM" id="MobiDB-lite"/>
    </source>
</evidence>
<gene>
    <name evidence="2" type="ORF">Esi_0114_0079</name>
</gene>
<name>D8LD86_ECTSI</name>
<feature type="region of interest" description="Disordered" evidence="1">
    <location>
        <begin position="505"/>
        <end position="552"/>
    </location>
</feature>
<dbReference type="AlphaFoldDB" id="D8LD86"/>
<dbReference type="OrthoDB" id="10345247at2759"/>
<keyword evidence="3" id="KW-1185">Reference proteome</keyword>
<dbReference type="EMBL" id="FN649728">
    <property type="protein sequence ID" value="CBN75539.1"/>
    <property type="molecule type" value="Genomic_DNA"/>
</dbReference>
<dbReference type="EMBL" id="FN647832">
    <property type="protein sequence ID" value="CBN75539.1"/>
    <property type="molecule type" value="Genomic_DNA"/>
</dbReference>
<feature type="compositionally biased region" description="Basic and acidic residues" evidence="1">
    <location>
        <begin position="635"/>
        <end position="647"/>
    </location>
</feature>
<feature type="region of interest" description="Disordered" evidence="1">
    <location>
        <begin position="601"/>
        <end position="664"/>
    </location>
</feature>